<evidence type="ECO:0000313" key="1">
    <source>
        <dbReference type="EMBL" id="KAG7041301.1"/>
    </source>
</evidence>
<keyword evidence="2" id="KW-1185">Reference proteome</keyword>
<name>A0A9P7QVY7_9PEZI</name>
<accession>A0A9P7QVY7</accession>
<gene>
    <name evidence="1" type="ORF">JMJ77_003408</name>
</gene>
<dbReference type="Proteomes" id="UP000699042">
    <property type="component" value="Unassembled WGS sequence"/>
</dbReference>
<evidence type="ECO:0000313" key="2">
    <source>
        <dbReference type="Proteomes" id="UP000699042"/>
    </source>
</evidence>
<organism evidence="1 2">
    <name type="scientific">Colletotrichum scovillei</name>
    <dbReference type="NCBI Taxonomy" id="1209932"/>
    <lineage>
        <taxon>Eukaryota</taxon>
        <taxon>Fungi</taxon>
        <taxon>Dikarya</taxon>
        <taxon>Ascomycota</taxon>
        <taxon>Pezizomycotina</taxon>
        <taxon>Sordariomycetes</taxon>
        <taxon>Hypocreomycetidae</taxon>
        <taxon>Glomerellales</taxon>
        <taxon>Glomerellaceae</taxon>
        <taxon>Colletotrichum</taxon>
        <taxon>Colletotrichum acutatum species complex</taxon>
    </lineage>
</organism>
<sequence length="84" mass="9044">MVSRHTICKDNPIATAERCSRGVGTWATVDPWLSLKRKLGKRSITSQTCRLAKSMPSAGPVCVIPISSSLLAGSLSIRAPNPYF</sequence>
<protein>
    <submittedName>
        <fullName evidence="1">Uncharacterized protein</fullName>
    </submittedName>
</protein>
<dbReference type="EMBL" id="JAESDN010000015">
    <property type="protein sequence ID" value="KAG7041301.1"/>
    <property type="molecule type" value="Genomic_DNA"/>
</dbReference>
<comment type="caution">
    <text evidence="1">The sequence shown here is derived from an EMBL/GenBank/DDBJ whole genome shotgun (WGS) entry which is preliminary data.</text>
</comment>
<proteinExistence type="predicted"/>
<dbReference type="AlphaFoldDB" id="A0A9P7QVY7"/>
<reference evidence="1" key="1">
    <citation type="submission" date="2021-05" db="EMBL/GenBank/DDBJ databases">
        <title>Comparative genomics of three Colletotrichum scovillei strains and genetic complementation revealed genes involved fungal growth and virulence on chili pepper.</title>
        <authorList>
            <person name="Hsieh D.-K."/>
            <person name="Chuang S.-C."/>
            <person name="Chen C.-Y."/>
            <person name="Chao Y.-T."/>
            <person name="Lu M.-Y.J."/>
            <person name="Lee M.-H."/>
            <person name="Shih M.-C."/>
        </authorList>
    </citation>
    <scope>NUCLEOTIDE SEQUENCE</scope>
    <source>
        <strain evidence="1">Coll-153</strain>
    </source>
</reference>